<dbReference type="InterPro" id="IPR014710">
    <property type="entry name" value="RmlC-like_jellyroll"/>
</dbReference>
<proteinExistence type="predicted"/>
<comment type="cofactor">
    <cofactor evidence="3">
        <name>Zn(2+)</name>
        <dbReference type="ChEBI" id="CHEBI:29105"/>
    </cofactor>
    <text evidence="3">Binds 1 zinc ion per subunit.</text>
</comment>
<comment type="caution">
    <text evidence="6">The sequence shown here is derived from an EMBL/GenBank/DDBJ whole genome shotgun (WGS) entry which is preliminary data.</text>
</comment>
<gene>
    <name evidence="6" type="ORF">POREN0001_0272</name>
</gene>
<dbReference type="AlphaFoldDB" id="C3JAN5"/>
<dbReference type="RefSeq" id="WP_004333694.1">
    <property type="nucleotide sequence ID" value="NZ_ACNN01000020.1"/>
</dbReference>
<evidence type="ECO:0000256" key="1">
    <source>
        <dbReference type="ARBA" id="ARBA00022723"/>
    </source>
</evidence>
<dbReference type="InterPro" id="IPR011051">
    <property type="entry name" value="RmlC_Cupin_sf"/>
</dbReference>
<evidence type="ECO:0000313" key="6">
    <source>
        <dbReference type="EMBL" id="EEN82775.1"/>
    </source>
</evidence>
<dbReference type="InterPro" id="IPR046457">
    <property type="entry name" value="PMI_typeI_cat"/>
</dbReference>
<dbReference type="EMBL" id="ACNN01000020">
    <property type="protein sequence ID" value="EEN82775.1"/>
    <property type="molecule type" value="Genomic_DNA"/>
</dbReference>
<dbReference type="eggNOG" id="COG1482">
    <property type="taxonomic scope" value="Bacteria"/>
</dbReference>
<feature type="binding site" evidence="3">
    <location>
        <position position="180"/>
    </location>
    <ligand>
        <name>Zn(2+)</name>
        <dbReference type="ChEBI" id="CHEBI:29105"/>
    </ligand>
</feature>
<dbReference type="GO" id="GO:0004476">
    <property type="term" value="F:mannose-6-phosphate isomerase activity"/>
    <property type="evidence" value="ECO:0007669"/>
    <property type="project" value="InterPro"/>
</dbReference>
<keyword evidence="7" id="KW-1185">Reference proteome</keyword>
<evidence type="ECO:0000256" key="4">
    <source>
        <dbReference type="PIRSR" id="PIRSR036894-2"/>
    </source>
</evidence>
<keyword evidence="2 3" id="KW-0862">Zinc</keyword>
<protein>
    <submittedName>
        <fullName evidence="6">Putative mannose-6-phosphate isomerase, class I</fullName>
    </submittedName>
</protein>
<keyword evidence="1 3" id="KW-0479">Metal-binding</keyword>
<feature type="active site" evidence="4">
    <location>
        <position position="200"/>
    </location>
</feature>
<keyword evidence="6" id="KW-0413">Isomerase</keyword>
<feature type="binding site" evidence="3">
    <location>
        <position position="105"/>
    </location>
    <ligand>
        <name>Zn(2+)</name>
        <dbReference type="ChEBI" id="CHEBI:29105"/>
    </ligand>
</feature>
<sequence>MNTPLYPLRFAPIFRPVLWGGYRIAPYKGILSEPRAIGESWELSPMEGHTSVVLEGALAGVSLTELMQKAGRSILGEKHYSRYGARFPLLIKFIDAREDLSVQVHPSDALAPSLGLPHGKSEMWYIVDATKGARLSAGFAASTTQEQYQQAIKGGFITDLLRYDPIARGNLFYIPAGRIHTIGAGSFILEVQQALDVTYRIFDYNRLDSAGEKRPLHLEAAERALDFDATPPYRIDYHEEPNQVNVLLETPYFVFSTLSLTQPLCYMPPSGENECVVFVALEGSVSVRDCSGYEVELPCGHTLLFPASCLPAHITPRQKARLAAITISNAPPSEL</sequence>
<dbReference type="PANTHER" id="PTHR42742:SF3">
    <property type="entry name" value="FRUCTOKINASE"/>
    <property type="match status" value="1"/>
</dbReference>
<dbReference type="Pfam" id="PF20511">
    <property type="entry name" value="PMI_typeI_cat"/>
    <property type="match status" value="1"/>
</dbReference>
<dbReference type="PIRSF" id="PIRSF036894">
    <property type="entry name" value="PMI_Firm_short"/>
    <property type="match status" value="1"/>
</dbReference>
<accession>C3JAN5</accession>
<dbReference type="Proteomes" id="UP000004295">
    <property type="component" value="Unassembled WGS sequence"/>
</dbReference>
<evidence type="ECO:0000256" key="3">
    <source>
        <dbReference type="PIRSR" id="PIRSR036894-1"/>
    </source>
</evidence>
<feature type="binding site" evidence="3">
    <location>
        <position position="122"/>
    </location>
    <ligand>
        <name>Zn(2+)</name>
        <dbReference type="ChEBI" id="CHEBI:29105"/>
    </ligand>
</feature>
<dbReference type="Gene3D" id="2.60.120.10">
    <property type="entry name" value="Jelly Rolls"/>
    <property type="match status" value="1"/>
</dbReference>
<dbReference type="STRING" id="553175.POREN0001_0272"/>
<dbReference type="SUPFAM" id="SSF51182">
    <property type="entry name" value="RmlC-like cupins"/>
    <property type="match status" value="1"/>
</dbReference>
<evidence type="ECO:0000256" key="2">
    <source>
        <dbReference type="ARBA" id="ARBA00022833"/>
    </source>
</evidence>
<evidence type="ECO:0000259" key="5">
    <source>
        <dbReference type="Pfam" id="PF20511"/>
    </source>
</evidence>
<dbReference type="GO" id="GO:0008270">
    <property type="term" value="F:zinc ion binding"/>
    <property type="evidence" value="ECO:0007669"/>
    <property type="project" value="InterPro"/>
</dbReference>
<organism evidence="6 7">
    <name type="scientific">Porphyromonas endodontalis (strain ATCC 35406 / DSM 24491 / JCM 8526 / CCUG 16442 / BCRC 14492 / NCTC 13058 / HG 370)</name>
    <name type="common">Bacteroides endodontalis</name>
    <dbReference type="NCBI Taxonomy" id="553175"/>
    <lineage>
        <taxon>Bacteria</taxon>
        <taxon>Pseudomonadati</taxon>
        <taxon>Bacteroidota</taxon>
        <taxon>Bacteroidia</taxon>
        <taxon>Bacteroidales</taxon>
        <taxon>Porphyromonadaceae</taxon>
        <taxon>Porphyromonas</taxon>
    </lineage>
</organism>
<dbReference type="GeneID" id="93365270"/>
<dbReference type="InterPro" id="IPR014628">
    <property type="entry name" value="Man6P_isomerase_Firm_short"/>
</dbReference>
<dbReference type="PANTHER" id="PTHR42742">
    <property type="entry name" value="TRANSCRIPTIONAL REPRESSOR MPRA"/>
    <property type="match status" value="1"/>
</dbReference>
<dbReference type="CDD" id="cd07010">
    <property type="entry name" value="cupin_PMI_type_I_N_bac"/>
    <property type="match status" value="1"/>
</dbReference>
<reference evidence="6 7" key="1">
    <citation type="submission" date="2009-04" db="EMBL/GenBank/DDBJ databases">
        <authorList>
            <person name="Sebastian Y."/>
            <person name="Madupu R."/>
            <person name="Durkin A.S."/>
            <person name="Torralba M."/>
            <person name="Methe B."/>
            <person name="Sutton G.G."/>
            <person name="Strausberg R.L."/>
            <person name="Nelson K.E."/>
        </authorList>
    </citation>
    <scope>NUCLEOTIDE SEQUENCE [LARGE SCALE GENOMIC DNA]</scope>
    <source>
        <strain evidence="7">ATCC 35406 / BCRC 14492 / JCM 8526 / NCTC 13058 / HG 370</strain>
    </source>
</reference>
<evidence type="ECO:0000313" key="7">
    <source>
        <dbReference type="Proteomes" id="UP000004295"/>
    </source>
</evidence>
<name>C3JAN5_POREA</name>
<dbReference type="InterPro" id="IPR051804">
    <property type="entry name" value="Carb_Metab_Reg_Kinase/Isom"/>
</dbReference>
<feature type="domain" description="Phosphomannose isomerase type I catalytic" evidence="5">
    <location>
        <begin position="32"/>
        <end position="125"/>
    </location>
</feature>
<dbReference type="GO" id="GO:0005975">
    <property type="term" value="P:carbohydrate metabolic process"/>
    <property type="evidence" value="ECO:0007669"/>
    <property type="project" value="InterPro"/>
</dbReference>